<gene>
    <name evidence="1" type="ORF">S01H4_44865</name>
</gene>
<comment type="caution">
    <text evidence="1">The sequence shown here is derived from an EMBL/GenBank/DDBJ whole genome shotgun (WGS) entry which is preliminary data.</text>
</comment>
<name>X1CE97_9ZZZZ</name>
<feature type="non-terminal residue" evidence="1">
    <location>
        <position position="1"/>
    </location>
</feature>
<dbReference type="EMBL" id="BART01024923">
    <property type="protein sequence ID" value="GAG94583.1"/>
    <property type="molecule type" value="Genomic_DNA"/>
</dbReference>
<proteinExistence type="predicted"/>
<evidence type="ECO:0000313" key="1">
    <source>
        <dbReference type="EMBL" id="GAG94583.1"/>
    </source>
</evidence>
<reference evidence="1" key="1">
    <citation type="journal article" date="2014" name="Front. Microbiol.">
        <title>High frequency of phylogenetically diverse reductive dehalogenase-homologous genes in deep subseafloor sedimentary metagenomes.</title>
        <authorList>
            <person name="Kawai M."/>
            <person name="Futagami T."/>
            <person name="Toyoda A."/>
            <person name="Takaki Y."/>
            <person name="Nishi S."/>
            <person name="Hori S."/>
            <person name="Arai W."/>
            <person name="Tsubouchi T."/>
            <person name="Morono Y."/>
            <person name="Uchiyama I."/>
            <person name="Ito T."/>
            <person name="Fujiyama A."/>
            <person name="Inagaki F."/>
            <person name="Takami H."/>
        </authorList>
    </citation>
    <scope>NUCLEOTIDE SEQUENCE</scope>
    <source>
        <strain evidence="1">Expedition CK06-06</strain>
    </source>
</reference>
<organism evidence="1">
    <name type="scientific">marine sediment metagenome</name>
    <dbReference type="NCBI Taxonomy" id="412755"/>
    <lineage>
        <taxon>unclassified sequences</taxon>
        <taxon>metagenomes</taxon>
        <taxon>ecological metagenomes</taxon>
    </lineage>
</organism>
<protein>
    <submittedName>
        <fullName evidence="1">Uncharacterized protein</fullName>
    </submittedName>
</protein>
<dbReference type="AlphaFoldDB" id="X1CE97"/>
<accession>X1CE97</accession>
<sequence length="119" mass="14210">PWELFSRMRETDMVFLDISRELRARHLVGDYAQYGQGELRTCVLKIEKRLGGDRTREALEAIDQEDYYQTAMITLHYYDKAYMYSLEKNHEHYQVLSSLDVDPVHNAELLILYEKERGF</sequence>